<feature type="transmembrane region" description="Helical" evidence="5">
    <location>
        <begin position="24"/>
        <end position="44"/>
    </location>
</feature>
<dbReference type="Pfam" id="PF13520">
    <property type="entry name" value="AA_permease_2"/>
    <property type="match status" value="1"/>
</dbReference>
<dbReference type="InterPro" id="IPR002293">
    <property type="entry name" value="AA/rel_permease1"/>
</dbReference>
<dbReference type="PANTHER" id="PTHR11785">
    <property type="entry name" value="AMINO ACID TRANSPORTER"/>
    <property type="match status" value="1"/>
</dbReference>
<evidence type="ECO:0000256" key="4">
    <source>
        <dbReference type="ARBA" id="ARBA00023136"/>
    </source>
</evidence>
<evidence type="ECO:0008006" key="7">
    <source>
        <dbReference type="Google" id="ProtNLM"/>
    </source>
</evidence>
<keyword evidence="3 5" id="KW-1133">Transmembrane helix</keyword>
<evidence type="ECO:0000256" key="3">
    <source>
        <dbReference type="ARBA" id="ARBA00022989"/>
    </source>
</evidence>
<name>E4YAI7_OIKDI</name>
<evidence type="ECO:0000256" key="5">
    <source>
        <dbReference type="SAM" id="Phobius"/>
    </source>
</evidence>
<dbReference type="EMBL" id="FN654359">
    <property type="protein sequence ID" value="CBY32574.1"/>
    <property type="molecule type" value="Genomic_DNA"/>
</dbReference>
<sequence length="157" mass="16928">MDRTRLSVSSKASSNGGVKLQRNLTVWGGIALVVGTMIGSGIFVSPTGILKESGSVGSSLIIWAVAGSIATLNALCYIELGLLIDGTGAEYTYCNDAYGSLIGFRHYVGRSLLWLNQLVWLLWSLLSLIILLRRFIQDAMHLKSSKNASLFVQSCLS</sequence>
<evidence type="ECO:0000256" key="1">
    <source>
        <dbReference type="ARBA" id="ARBA00004141"/>
    </source>
</evidence>
<protein>
    <recommendedName>
        <fullName evidence="7">Amino acid permease/ SLC12A domain-containing protein</fullName>
    </recommendedName>
</protein>
<organism evidence="6">
    <name type="scientific">Oikopleura dioica</name>
    <name type="common">Tunicate</name>
    <dbReference type="NCBI Taxonomy" id="34765"/>
    <lineage>
        <taxon>Eukaryota</taxon>
        <taxon>Metazoa</taxon>
        <taxon>Chordata</taxon>
        <taxon>Tunicata</taxon>
        <taxon>Appendicularia</taxon>
        <taxon>Copelata</taxon>
        <taxon>Oikopleuridae</taxon>
        <taxon>Oikopleura</taxon>
    </lineage>
</organism>
<evidence type="ECO:0000256" key="2">
    <source>
        <dbReference type="ARBA" id="ARBA00022692"/>
    </source>
</evidence>
<proteinExistence type="predicted"/>
<dbReference type="GO" id="GO:0015179">
    <property type="term" value="F:L-amino acid transmembrane transporter activity"/>
    <property type="evidence" value="ECO:0007669"/>
    <property type="project" value="TreeGrafter"/>
</dbReference>
<dbReference type="PANTHER" id="PTHR11785:SF512">
    <property type="entry name" value="SOBREMESA, ISOFORM B"/>
    <property type="match status" value="1"/>
</dbReference>
<dbReference type="Gene3D" id="1.20.1740.10">
    <property type="entry name" value="Amino acid/polyamine transporter I"/>
    <property type="match status" value="1"/>
</dbReference>
<keyword evidence="4 5" id="KW-0472">Membrane</keyword>
<dbReference type="InterPro" id="IPR050598">
    <property type="entry name" value="AminoAcid_Transporter"/>
</dbReference>
<dbReference type="GO" id="GO:0016020">
    <property type="term" value="C:membrane"/>
    <property type="evidence" value="ECO:0007669"/>
    <property type="project" value="UniProtKB-SubCell"/>
</dbReference>
<dbReference type="Proteomes" id="UP000011014">
    <property type="component" value="Unassembled WGS sequence"/>
</dbReference>
<comment type="subcellular location">
    <subcellularLocation>
        <location evidence="1">Membrane</location>
        <topology evidence="1">Multi-pass membrane protein</topology>
    </subcellularLocation>
</comment>
<accession>E4YAI7</accession>
<feature type="transmembrane region" description="Helical" evidence="5">
    <location>
        <begin position="118"/>
        <end position="136"/>
    </location>
</feature>
<reference evidence="6" key="1">
    <citation type="journal article" date="2010" name="Science">
        <title>Plasticity of animal genome architecture unmasked by rapid evolution of a pelagic tunicate.</title>
        <authorList>
            <person name="Denoeud F."/>
            <person name="Henriet S."/>
            <person name="Mungpakdee S."/>
            <person name="Aury J.M."/>
            <person name="Da Silva C."/>
            <person name="Brinkmann H."/>
            <person name="Mikhaleva J."/>
            <person name="Olsen L.C."/>
            <person name="Jubin C."/>
            <person name="Canestro C."/>
            <person name="Bouquet J.M."/>
            <person name="Danks G."/>
            <person name="Poulain J."/>
            <person name="Campsteijn C."/>
            <person name="Adamski M."/>
            <person name="Cross I."/>
            <person name="Yadetie F."/>
            <person name="Muffato M."/>
            <person name="Louis A."/>
            <person name="Butcher S."/>
            <person name="Tsagkogeorga G."/>
            <person name="Konrad A."/>
            <person name="Singh S."/>
            <person name="Jensen M.F."/>
            <person name="Cong E.H."/>
            <person name="Eikeseth-Otteraa H."/>
            <person name="Noel B."/>
            <person name="Anthouard V."/>
            <person name="Porcel B.M."/>
            <person name="Kachouri-Lafond R."/>
            <person name="Nishino A."/>
            <person name="Ugolini M."/>
            <person name="Chourrout P."/>
            <person name="Nishida H."/>
            <person name="Aasland R."/>
            <person name="Huzurbazar S."/>
            <person name="Westhof E."/>
            <person name="Delsuc F."/>
            <person name="Lehrach H."/>
            <person name="Reinhardt R."/>
            <person name="Weissenbach J."/>
            <person name="Roy S.W."/>
            <person name="Artiguenave F."/>
            <person name="Postlethwait J.H."/>
            <person name="Manak J.R."/>
            <person name="Thompson E.M."/>
            <person name="Jaillon O."/>
            <person name="Du Pasquier L."/>
            <person name="Boudinot P."/>
            <person name="Liberles D.A."/>
            <person name="Volff J.N."/>
            <person name="Philippe H."/>
            <person name="Lenhard B."/>
            <person name="Roest Crollius H."/>
            <person name="Wincker P."/>
            <person name="Chourrout D."/>
        </authorList>
    </citation>
    <scope>NUCLEOTIDE SEQUENCE [LARGE SCALE GENOMIC DNA]</scope>
</reference>
<feature type="transmembrane region" description="Helical" evidence="5">
    <location>
        <begin position="56"/>
        <end position="80"/>
    </location>
</feature>
<dbReference type="AlphaFoldDB" id="E4YAI7"/>
<gene>
    <name evidence="6" type="ORF">GSOID_T00031914001</name>
</gene>
<evidence type="ECO:0000313" key="6">
    <source>
        <dbReference type="EMBL" id="CBY32574.1"/>
    </source>
</evidence>
<keyword evidence="2 5" id="KW-0812">Transmembrane</keyword>